<comment type="subcellular location">
    <subcellularLocation>
        <location evidence="1">Cell membrane</location>
        <topology evidence="1">Multi-pass membrane protein</topology>
    </subcellularLocation>
</comment>
<proteinExistence type="inferred from homology"/>
<evidence type="ECO:0000313" key="2">
    <source>
        <dbReference type="EMBL" id="MFD1765986.1"/>
    </source>
</evidence>
<comment type="similarity">
    <text evidence="1">Belongs to the SURF1 family.</text>
</comment>
<keyword evidence="1" id="KW-0812">Transmembrane</keyword>
<feature type="transmembrane region" description="Helical" evidence="1">
    <location>
        <begin position="7"/>
        <end position="26"/>
    </location>
</feature>
<dbReference type="InterPro" id="IPR002994">
    <property type="entry name" value="Surf1/Shy1"/>
</dbReference>
<dbReference type="RefSeq" id="WP_374612353.1">
    <property type="nucleotide sequence ID" value="NZ_JBHUEL010000003.1"/>
</dbReference>
<evidence type="ECO:0000256" key="1">
    <source>
        <dbReference type="RuleBase" id="RU363076"/>
    </source>
</evidence>
<dbReference type="Pfam" id="PF02104">
    <property type="entry name" value="SURF1"/>
    <property type="match status" value="1"/>
</dbReference>
<comment type="caution">
    <text evidence="2">The sequence shown here is derived from an EMBL/GenBank/DDBJ whole genome shotgun (WGS) entry which is preliminary data.</text>
</comment>
<keyword evidence="1" id="KW-1133">Transmembrane helix</keyword>
<keyword evidence="3" id="KW-1185">Reference proteome</keyword>
<dbReference type="CDD" id="cd06662">
    <property type="entry name" value="SURF1"/>
    <property type="match status" value="1"/>
</dbReference>
<name>A0ABW4MCZ5_9SPHN</name>
<organism evidence="2 3">
    <name type="scientific">Sphingorhabdus buctiana</name>
    <dbReference type="NCBI Taxonomy" id="1508805"/>
    <lineage>
        <taxon>Bacteria</taxon>
        <taxon>Pseudomonadati</taxon>
        <taxon>Pseudomonadota</taxon>
        <taxon>Alphaproteobacteria</taxon>
        <taxon>Sphingomonadales</taxon>
        <taxon>Sphingomonadaceae</taxon>
        <taxon>Sphingorhabdus</taxon>
    </lineage>
</organism>
<keyword evidence="1" id="KW-1003">Cell membrane</keyword>
<dbReference type="Proteomes" id="UP001597215">
    <property type="component" value="Unassembled WGS sequence"/>
</dbReference>
<gene>
    <name evidence="2" type="ORF">ACFSAG_03915</name>
</gene>
<protein>
    <recommendedName>
        <fullName evidence="1">SURF1-like protein</fullName>
    </recommendedName>
</protein>
<feature type="transmembrane region" description="Helical" evidence="1">
    <location>
        <begin position="182"/>
        <end position="201"/>
    </location>
</feature>
<accession>A0ABW4MCZ5</accession>
<reference evidence="3" key="1">
    <citation type="journal article" date="2019" name="Int. J. Syst. Evol. Microbiol.">
        <title>The Global Catalogue of Microorganisms (GCM) 10K type strain sequencing project: providing services to taxonomists for standard genome sequencing and annotation.</title>
        <authorList>
            <consortium name="The Broad Institute Genomics Platform"/>
            <consortium name="The Broad Institute Genome Sequencing Center for Infectious Disease"/>
            <person name="Wu L."/>
            <person name="Ma J."/>
        </authorList>
    </citation>
    <scope>NUCLEOTIDE SEQUENCE [LARGE SCALE GENOMIC DNA]</scope>
    <source>
        <strain evidence="3">CGMCC 1.12449</strain>
    </source>
</reference>
<sequence length="208" mass="22459">MKLKLPLLPTIVVGLAIVTMIALGIWQLQRKGEKEALIALYAANANKPAIAFPMTAPVRDAEMFRKSTLNCLEVVGWQSVSGRDIKGASGFQYIADCKTGAEGPGALVALGIADRPDLKPDWKGGMVSGTVLTEPSRYNIIERTFGTIPVPRPMIVADAPPAGMRAVAQPDPKSVTNNHLSYAVQWFFFAAAALVIYLLALRRRQSGR</sequence>
<evidence type="ECO:0000313" key="3">
    <source>
        <dbReference type="Proteomes" id="UP001597215"/>
    </source>
</evidence>
<keyword evidence="1" id="KW-0472">Membrane</keyword>
<dbReference type="EMBL" id="JBHUEL010000003">
    <property type="protein sequence ID" value="MFD1765986.1"/>
    <property type="molecule type" value="Genomic_DNA"/>
</dbReference>